<evidence type="ECO:0000256" key="1">
    <source>
        <dbReference type="SAM" id="MobiDB-lite"/>
    </source>
</evidence>
<evidence type="ECO:0000313" key="3">
    <source>
        <dbReference type="EMBL" id="AIT94355.1"/>
    </source>
</evidence>
<keyword evidence="3" id="KW-0934">Plastid</keyword>
<reference evidence="3" key="1">
    <citation type="journal article" date="2014" name="BMC Evol. Biol.">
        <title>Chloroplast phylogenomic analysis resolves deep-level relationships within the green algal class Trebouxiophyceae.</title>
        <authorList>
            <person name="Lemieux C."/>
            <person name="Otis C."/>
            <person name="Turmel M."/>
        </authorList>
    </citation>
    <scope>NUCLEOTIDE SEQUENCE</scope>
</reference>
<feature type="transmembrane region" description="Helical" evidence="2">
    <location>
        <begin position="93"/>
        <end position="115"/>
    </location>
</feature>
<keyword evidence="3" id="KW-0150">Chloroplast</keyword>
<feature type="transmembrane region" description="Helical" evidence="2">
    <location>
        <begin position="198"/>
        <end position="216"/>
    </location>
</feature>
<dbReference type="RefSeq" id="YP_009105629.1">
    <property type="nucleotide sequence ID" value="NC_025534.1"/>
</dbReference>
<feature type="transmembrane region" description="Helical" evidence="2">
    <location>
        <begin position="160"/>
        <end position="178"/>
    </location>
</feature>
<dbReference type="EMBL" id="KM462872">
    <property type="protein sequence ID" value="AIT94355.1"/>
    <property type="molecule type" value="Genomic_DNA"/>
</dbReference>
<evidence type="ECO:0000256" key="2">
    <source>
        <dbReference type="SAM" id="Phobius"/>
    </source>
</evidence>
<geneLocation type="chloroplast" evidence="3"/>
<keyword evidence="2" id="KW-1133">Transmembrane helix</keyword>
<gene>
    <name evidence="3" type="primary">ycf1</name>
</gene>
<proteinExistence type="predicted"/>
<keyword evidence="2" id="KW-0472">Membrane</keyword>
<keyword evidence="2" id="KW-0812">Transmembrane</keyword>
<protein>
    <submittedName>
        <fullName evidence="3">Hypothetical chloroplast RF1</fullName>
    </submittedName>
</protein>
<dbReference type="AlphaFoldDB" id="A0A097KMG0"/>
<feature type="transmembrane region" description="Helical" evidence="2">
    <location>
        <begin position="246"/>
        <end position="269"/>
    </location>
</feature>
<organism evidence="3">
    <name type="scientific">Xylochloris irregularis</name>
    <dbReference type="NCBI Taxonomy" id="480381"/>
    <lineage>
        <taxon>Eukaryota</taxon>
        <taxon>Viridiplantae</taxon>
        <taxon>Chlorophyta</taxon>
        <taxon>core chlorophytes</taxon>
        <taxon>Trebouxiophyceae</taxon>
        <taxon>Trebouxiophyceae incertae sedis</taxon>
        <taxon>Xylochloris</taxon>
    </lineage>
</organism>
<feature type="transmembrane region" description="Helical" evidence="2">
    <location>
        <begin position="289"/>
        <end position="308"/>
    </location>
</feature>
<feature type="transmembrane region" description="Helical" evidence="2">
    <location>
        <begin position="127"/>
        <end position="148"/>
    </location>
</feature>
<sequence length="1102" mass="129104">MSLLTYIKDYTETLQTTAVNDETTKQLVAFFLHYAWDNSREFFYYLFSLEWFRNVIFLPLQLPDNWVERLIDFTVQGTELIFVEASARGSNKFLTGFLNSFFLSLPFSCAHFIFLRRLFVQGLPAGIYAGLGLVGGQFLYFASILLGFRSILIPWLAFEPYNYFAGVFLVLWIVYDMVHQRSLAEIPRSQIPRLIRIFLLNFFLTWVEQSCFFQFVTNLTVMKEPAIFDMQAGATILQFYFTEFSYLLGLLAGSLFFTFAFSFGMFALFRYCARLYARSYARWRQQINYGFLVLIMATNLTSFGYHGADFLLASPVGFVSEDTALQKTVFDGLDLKDPYVNTASMGKRAEYNEPLQFSGFPFDRGLYLRPYTDWETGFEDLTFAGEHAWRTRAEFDSASWMERYKQRRGPTAIRNAVKKLLQTDLTPPPQTNFQRLQSENETVKQSELNFRPTRDDENLLFFKDRFLNLMKADSFSLKGEEEKLYENLLRRLSSKNYEEQVQKGFDPSFLTPTDEFQEKILKAVQTLRQQVKPSEKLSSEEKDQILGDFDNMLQVDREVFRVADDDFNPLLPKNLTIRQQFDDDEFDDDEFGESEIDLDDNEFDHLETYRYYNLGTRSFGENFFEKVRLKNLFKRFYYSNPVYQALLSFDVDAFLNRQPSRYRLTPTHDKMLFEKRQVLQQYYDSLWRCFSQEREDDYGVINLNTIPNLKTLKPYSIAGTSYSNRVYRQQFKGTLRTVRELFAITPDSTMHSLSYDQPLFIDQNKADPNISYHEELVDAELWKEASSDRILNRPLAERLPLLNETNPYPLYTGWDPELRTLVVTNLFKVQWLTDNFCISANPVQSEAIQSTALKTFSQNKRSSKLAFEQADLIPGWVSPQENKGKNMLTDPVEPRIRISFRSWPASYEKLFDWPKSKTKVETFYELRPDRAFYSGLYSPQKSPGYPDYEDFYGAYNLYNLEKYNEGALESLEEDEWDDDESCLHLNLDESYLDDPNYSEHYIDYSKNKSVSLNDPQHDNIQTFNGDNNENDDQTYRVSPQPLNSLNSWDFDTLPPNVAPVGDKKDENNLPPARGGGVTWRGNEPFPQRLKELFSRFFRINFA</sequence>
<feature type="region of interest" description="Disordered" evidence="1">
    <location>
        <begin position="1056"/>
        <end position="1081"/>
    </location>
</feature>
<name>A0A097KMG0_9CHLO</name>
<dbReference type="GeneID" id="22159546"/>
<accession>A0A097KMG0</accession>